<dbReference type="InterPro" id="IPR002761">
    <property type="entry name" value="Diphthami_syn_dom"/>
</dbReference>
<dbReference type="PANTHER" id="PTHR12196">
    <property type="entry name" value="DOMAIN OF UNKNOWN FUNCTION 71 DUF71 -CONTAINING PROTEIN"/>
    <property type="match status" value="1"/>
</dbReference>
<evidence type="ECO:0000256" key="4">
    <source>
        <dbReference type="ARBA" id="ARBA00022598"/>
    </source>
</evidence>
<dbReference type="SUPFAM" id="SSF55298">
    <property type="entry name" value="YjgF-like"/>
    <property type="match status" value="2"/>
</dbReference>
<dbReference type="EC" id="6.3.1.14" evidence="2"/>
<dbReference type="InterPro" id="IPR030662">
    <property type="entry name" value="DPH6/MJ0570"/>
</dbReference>
<dbReference type="GO" id="GO:0017178">
    <property type="term" value="F:diphthine-ammonia ligase activity"/>
    <property type="evidence" value="ECO:0007669"/>
    <property type="project" value="UniProtKB-EC"/>
</dbReference>
<evidence type="ECO:0000256" key="2">
    <source>
        <dbReference type="ARBA" id="ARBA00012089"/>
    </source>
</evidence>
<dbReference type="FunFam" id="3.90.1490.10:FF:000001">
    <property type="entry name" value="Diphthine--ammonia ligase"/>
    <property type="match status" value="1"/>
</dbReference>
<dbReference type="InterPro" id="IPR035959">
    <property type="entry name" value="RutC-like_sf"/>
</dbReference>
<evidence type="ECO:0000313" key="13">
    <source>
        <dbReference type="Proteomes" id="UP001153069"/>
    </source>
</evidence>
<comment type="caution">
    <text evidence="12">The sequence shown here is derived from an EMBL/GenBank/DDBJ whole genome shotgun (WGS) entry which is preliminary data.</text>
</comment>
<dbReference type="InterPro" id="IPR014729">
    <property type="entry name" value="Rossmann-like_a/b/a_fold"/>
</dbReference>
<sequence>MKFVALVSGGKDSVYSILECCRLGHELLACVHLGAPPEQEEESYMYQSAASEALTTLVEECLGVPLIHYRRVGKSLQTDLVYQQVQEGDEVEDLFQALTLAKEKFPTVQAVSSGAILSTYQRTRIEHVCSRLSLTSLSYLWRAAPQHDLLDRMIKDGITAVLVRAACPPGLKPHKHLNKTLQELQPLFLRLNQLYQFHVCGEGGEYESLVLDCPLYKKRLVLDLVEVVELEGDEGVGVLRILQCHAEEKDNGDSVASIMTTTEKEQVPKESKPIPVIPSGPHSSTTIGTPTIRPRYLPRVRFLGGSLWHVSEIMVPITPTTTTSTTEVDLAVWEAKMVLEILDTLLKRHGCTPLDVMFVHLYLSEISHFASINTHYRQFFGTLLPPSRSCVAIGRNVLPGGRRVFLDCLVQCGSGAFLRTPSSSSFPALRQVLHVQSISRWAPVCVGPYSQVNTLREVLHFCAGQIGLQPATMTLHPQWSDQLHQCWTNVASVLDALGGCSLDHLLSTVVYVADGVYYNNSATASGGDSNESSQEKQHAIYQIEDICRYQMKRNGGIVTGKVDSPIAEPPDNDDDDEEDTDGNEHNTTKLNCPLLVVSIPEMPVGAVVEVEVIAATQKAAACLPRTSTWFSSRHIPLAVPNSGQSSAWDTGHDFFHKPSGELPEVEIGANLCTLGFGSAGFGTVTARVHSDGLKRSESPDLDTEQVLLDMIGCLENALSAESEGVSVGPSLSDMLHVRLFYLGATIDNGKDGQRSPEDDGILLRSSLQSAFASKLDSSIKPAFSVVPVQAIHLIQLADDETTTTATAETVANTDIILAIQVLLLNPVSLESDLWIHHGK</sequence>
<protein>
    <recommendedName>
        <fullName evidence="3">Diphthine--ammonia ligase</fullName>
        <ecNumber evidence="2">6.3.1.14</ecNumber>
    </recommendedName>
    <alternativeName>
        <fullName evidence="7">Diphthamide synthase</fullName>
    </alternativeName>
    <alternativeName>
        <fullName evidence="8">Diphthamide synthetase</fullName>
    </alternativeName>
</protein>
<keyword evidence="5" id="KW-0547">Nucleotide-binding</keyword>
<dbReference type="FunFam" id="3.40.50.620:FF:000145">
    <property type="entry name" value="ATP-binding domain containing protein"/>
    <property type="match status" value="1"/>
</dbReference>
<dbReference type="Proteomes" id="UP001153069">
    <property type="component" value="Unassembled WGS sequence"/>
</dbReference>
<evidence type="ECO:0000256" key="6">
    <source>
        <dbReference type="ARBA" id="ARBA00022840"/>
    </source>
</evidence>
<reference evidence="12" key="1">
    <citation type="submission" date="2020-06" db="EMBL/GenBank/DDBJ databases">
        <authorList>
            <consortium name="Plant Systems Biology data submission"/>
        </authorList>
    </citation>
    <scope>NUCLEOTIDE SEQUENCE</scope>
    <source>
        <strain evidence="12">D6</strain>
    </source>
</reference>
<dbReference type="Gene3D" id="3.90.1490.10">
    <property type="entry name" value="putative n-type atp pyrophosphatase, domain 2"/>
    <property type="match status" value="1"/>
</dbReference>
<dbReference type="EMBL" id="CAICTM010001067">
    <property type="protein sequence ID" value="CAB9520041.1"/>
    <property type="molecule type" value="Genomic_DNA"/>
</dbReference>
<proteinExistence type="predicted"/>
<evidence type="ECO:0000256" key="9">
    <source>
        <dbReference type="ARBA" id="ARBA00048108"/>
    </source>
</evidence>
<evidence type="ECO:0000256" key="3">
    <source>
        <dbReference type="ARBA" id="ARBA00018426"/>
    </source>
</evidence>
<feature type="compositionally biased region" description="Acidic residues" evidence="10">
    <location>
        <begin position="570"/>
        <end position="581"/>
    </location>
</feature>
<evidence type="ECO:0000256" key="5">
    <source>
        <dbReference type="ARBA" id="ARBA00022741"/>
    </source>
</evidence>
<dbReference type="GO" id="GO:0017183">
    <property type="term" value="P:protein histidyl modification to diphthamide"/>
    <property type="evidence" value="ECO:0007669"/>
    <property type="project" value="TreeGrafter"/>
</dbReference>
<evidence type="ECO:0000256" key="10">
    <source>
        <dbReference type="SAM" id="MobiDB-lite"/>
    </source>
</evidence>
<name>A0A9N8EEL9_9STRA</name>
<dbReference type="GO" id="GO:0005524">
    <property type="term" value="F:ATP binding"/>
    <property type="evidence" value="ECO:0007669"/>
    <property type="project" value="UniProtKB-KW"/>
</dbReference>
<dbReference type="InterPro" id="IPR006175">
    <property type="entry name" value="YjgF/YER057c/UK114"/>
</dbReference>
<dbReference type="Pfam" id="PF01042">
    <property type="entry name" value="Ribonuc_L-PSP"/>
    <property type="match status" value="2"/>
</dbReference>
<evidence type="ECO:0000256" key="1">
    <source>
        <dbReference type="ARBA" id="ARBA00005156"/>
    </source>
</evidence>
<dbReference type="Gene3D" id="3.30.1330.40">
    <property type="entry name" value="RutC-like"/>
    <property type="match status" value="2"/>
</dbReference>
<comment type="catalytic activity">
    <reaction evidence="9">
        <text>diphthine-[translation elongation factor 2] + NH4(+) + ATP = diphthamide-[translation elongation factor 2] + AMP + diphosphate + H(+)</text>
        <dbReference type="Rhea" id="RHEA:19753"/>
        <dbReference type="Rhea" id="RHEA-COMP:10172"/>
        <dbReference type="Rhea" id="RHEA-COMP:10174"/>
        <dbReference type="ChEBI" id="CHEBI:15378"/>
        <dbReference type="ChEBI" id="CHEBI:16692"/>
        <dbReference type="ChEBI" id="CHEBI:28938"/>
        <dbReference type="ChEBI" id="CHEBI:30616"/>
        <dbReference type="ChEBI" id="CHEBI:33019"/>
        <dbReference type="ChEBI" id="CHEBI:82696"/>
        <dbReference type="ChEBI" id="CHEBI:456215"/>
        <dbReference type="EC" id="6.3.1.14"/>
    </reaction>
</comment>
<feature type="domain" description="Diphthamide synthase" evidence="11">
    <location>
        <begin position="1"/>
        <end position="231"/>
    </location>
</feature>
<keyword evidence="6" id="KW-0067">ATP-binding</keyword>
<evidence type="ECO:0000256" key="7">
    <source>
        <dbReference type="ARBA" id="ARBA00029814"/>
    </source>
</evidence>
<dbReference type="NCBIfam" id="TIGR00290">
    <property type="entry name" value="MJ0570_dom"/>
    <property type="match status" value="1"/>
</dbReference>
<dbReference type="SUPFAM" id="SSF52402">
    <property type="entry name" value="Adenine nucleotide alpha hydrolases-like"/>
    <property type="match status" value="1"/>
</dbReference>
<gene>
    <name evidence="12" type="ORF">SEMRO_1069_G237620.1</name>
</gene>
<feature type="region of interest" description="Disordered" evidence="10">
    <location>
        <begin position="262"/>
        <end position="285"/>
    </location>
</feature>
<evidence type="ECO:0000256" key="8">
    <source>
        <dbReference type="ARBA" id="ARBA00031552"/>
    </source>
</evidence>
<evidence type="ECO:0000313" key="12">
    <source>
        <dbReference type="EMBL" id="CAB9520041.1"/>
    </source>
</evidence>
<dbReference type="CDD" id="cd01994">
    <property type="entry name" value="AANH_PF0828-like"/>
    <property type="match status" value="1"/>
</dbReference>
<comment type="pathway">
    <text evidence="1">Protein modification; peptidyl-diphthamide biosynthesis.</text>
</comment>
<dbReference type="Pfam" id="PF01902">
    <property type="entry name" value="Diphthami_syn_2"/>
    <property type="match status" value="1"/>
</dbReference>
<evidence type="ECO:0000259" key="11">
    <source>
        <dbReference type="Pfam" id="PF01902"/>
    </source>
</evidence>
<dbReference type="Gene3D" id="3.40.50.620">
    <property type="entry name" value="HUPs"/>
    <property type="match status" value="1"/>
</dbReference>
<feature type="compositionally biased region" description="Basic and acidic residues" evidence="10">
    <location>
        <begin position="262"/>
        <end position="272"/>
    </location>
</feature>
<keyword evidence="4" id="KW-0436">Ligase</keyword>
<dbReference type="AlphaFoldDB" id="A0A9N8EEL9"/>
<keyword evidence="13" id="KW-1185">Reference proteome</keyword>
<dbReference type="PANTHER" id="PTHR12196:SF2">
    <property type="entry name" value="DIPHTHINE--AMMONIA LIGASE"/>
    <property type="match status" value="1"/>
</dbReference>
<accession>A0A9N8EEL9</accession>
<feature type="region of interest" description="Disordered" evidence="10">
    <location>
        <begin position="558"/>
        <end position="587"/>
    </location>
</feature>
<organism evidence="12 13">
    <name type="scientific">Seminavis robusta</name>
    <dbReference type="NCBI Taxonomy" id="568900"/>
    <lineage>
        <taxon>Eukaryota</taxon>
        <taxon>Sar</taxon>
        <taxon>Stramenopiles</taxon>
        <taxon>Ochrophyta</taxon>
        <taxon>Bacillariophyta</taxon>
        <taxon>Bacillariophyceae</taxon>
        <taxon>Bacillariophycidae</taxon>
        <taxon>Naviculales</taxon>
        <taxon>Naviculaceae</taxon>
        <taxon>Seminavis</taxon>
    </lineage>
</organism>
<dbReference type="OrthoDB" id="686384at2759"/>